<evidence type="ECO:0000259" key="4">
    <source>
        <dbReference type="PROSITE" id="PS50110"/>
    </source>
</evidence>
<dbReference type="InterPro" id="IPR036388">
    <property type="entry name" value="WH-like_DNA-bd_sf"/>
</dbReference>
<keyword evidence="5" id="KW-0238">DNA-binding</keyword>
<dbReference type="PROSITE" id="PS50110">
    <property type="entry name" value="RESPONSE_REGULATORY"/>
    <property type="match status" value="1"/>
</dbReference>
<dbReference type="SMART" id="SM00421">
    <property type="entry name" value="HTH_LUXR"/>
    <property type="match status" value="1"/>
</dbReference>
<feature type="modified residue" description="4-aspartylphosphate" evidence="2">
    <location>
        <position position="55"/>
    </location>
</feature>
<organism evidence="5 6">
    <name type="scientific">Deinobacterium chartae</name>
    <dbReference type="NCBI Taxonomy" id="521158"/>
    <lineage>
        <taxon>Bacteria</taxon>
        <taxon>Thermotogati</taxon>
        <taxon>Deinococcota</taxon>
        <taxon>Deinococci</taxon>
        <taxon>Deinococcales</taxon>
        <taxon>Deinococcaceae</taxon>
        <taxon>Deinobacterium</taxon>
    </lineage>
</organism>
<dbReference type="InterPro" id="IPR001789">
    <property type="entry name" value="Sig_transdc_resp-reg_receiver"/>
</dbReference>
<dbReference type="SUPFAM" id="SSF52172">
    <property type="entry name" value="CheY-like"/>
    <property type="match status" value="1"/>
</dbReference>
<reference evidence="5 6" key="1">
    <citation type="submission" date="2020-08" db="EMBL/GenBank/DDBJ databases">
        <title>Genomic Encyclopedia of Type Strains, Phase IV (KMG-IV): sequencing the most valuable type-strain genomes for metagenomic binning, comparative biology and taxonomic classification.</title>
        <authorList>
            <person name="Goeker M."/>
        </authorList>
    </citation>
    <scope>NUCLEOTIDE SEQUENCE [LARGE SCALE GENOMIC DNA]</scope>
    <source>
        <strain evidence="5 6">DSM 21458</strain>
    </source>
</reference>
<feature type="domain" description="HTH luxR-type" evidence="3">
    <location>
        <begin position="121"/>
        <end position="186"/>
    </location>
</feature>
<evidence type="ECO:0000313" key="5">
    <source>
        <dbReference type="EMBL" id="MBB6096860.1"/>
    </source>
</evidence>
<dbReference type="Gene3D" id="1.10.10.10">
    <property type="entry name" value="Winged helix-like DNA-binding domain superfamily/Winged helix DNA-binding domain"/>
    <property type="match status" value="1"/>
</dbReference>
<dbReference type="GO" id="GO:0006355">
    <property type="term" value="P:regulation of DNA-templated transcription"/>
    <property type="evidence" value="ECO:0007669"/>
    <property type="project" value="InterPro"/>
</dbReference>
<dbReference type="GO" id="GO:0003677">
    <property type="term" value="F:DNA binding"/>
    <property type="evidence" value="ECO:0007669"/>
    <property type="project" value="UniProtKB-KW"/>
</dbReference>
<evidence type="ECO:0000256" key="1">
    <source>
        <dbReference type="ARBA" id="ARBA00022553"/>
    </source>
</evidence>
<evidence type="ECO:0000259" key="3">
    <source>
        <dbReference type="PROSITE" id="PS50043"/>
    </source>
</evidence>
<feature type="domain" description="Response regulatory" evidence="4">
    <location>
        <begin position="6"/>
        <end position="117"/>
    </location>
</feature>
<accession>A0A841HXD0</accession>
<keyword evidence="1 2" id="KW-0597">Phosphoprotein</keyword>
<dbReference type="InterPro" id="IPR000792">
    <property type="entry name" value="Tscrpt_reg_LuxR_C"/>
</dbReference>
<dbReference type="InterPro" id="IPR011006">
    <property type="entry name" value="CheY-like_superfamily"/>
</dbReference>
<dbReference type="PRINTS" id="PR00038">
    <property type="entry name" value="HTHLUXR"/>
</dbReference>
<evidence type="ECO:0000256" key="2">
    <source>
        <dbReference type="PROSITE-ProRule" id="PRU00169"/>
    </source>
</evidence>
<proteinExistence type="predicted"/>
<sequence length="193" mass="21383">MSVPMRVLIVEDHSLVRTGLRHLVEEALPGAQVREAASLSEARLRLEDIDHVLLDLSLPDGSGLDLLAEIGQRVAVTVLTAFDSPAFRRRARDLGARAFLSKDARPEELRGALLGLLEPPSVRGHERLTPRELEVLRELGAGRSSAQIARQLGMDEKTLYTHRRHLMQKLGLDGTAALLRYATLYWLGQGRSN</sequence>
<dbReference type="CDD" id="cd17535">
    <property type="entry name" value="REC_NarL-like"/>
    <property type="match status" value="1"/>
</dbReference>
<protein>
    <submittedName>
        <fullName evidence="5">DNA-binding NarL/FixJ family response regulator</fullName>
    </submittedName>
</protein>
<dbReference type="AlphaFoldDB" id="A0A841HXD0"/>
<dbReference type="RefSeq" id="WP_221276828.1">
    <property type="nucleotide sequence ID" value="NZ_JACHHG010000001.1"/>
</dbReference>
<dbReference type="InterPro" id="IPR051015">
    <property type="entry name" value="EvgA-like"/>
</dbReference>
<name>A0A841HXD0_9DEIO</name>
<evidence type="ECO:0000313" key="6">
    <source>
        <dbReference type="Proteomes" id="UP000569951"/>
    </source>
</evidence>
<dbReference type="PROSITE" id="PS00622">
    <property type="entry name" value="HTH_LUXR_1"/>
    <property type="match status" value="1"/>
</dbReference>
<dbReference type="PANTHER" id="PTHR45566:SF2">
    <property type="entry name" value="NARL SUBFAMILY"/>
    <property type="match status" value="1"/>
</dbReference>
<dbReference type="PANTHER" id="PTHR45566">
    <property type="entry name" value="HTH-TYPE TRANSCRIPTIONAL REGULATOR YHJB-RELATED"/>
    <property type="match status" value="1"/>
</dbReference>
<dbReference type="Pfam" id="PF00072">
    <property type="entry name" value="Response_reg"/>
    <property type="match status" value="1"/>
</dbReference>
<dbReference type="GO" id="GO:0000160">
    <property type="term" value="P:phosphorelay signal transduction system"/>
    <property type="evidence" value="ECO:0007669"/>
    <property type="project" value="InterPro"/>
</dbReference>
<dbReference type="InterPro" id="IPR058245">
    <property type="entry name" value="NreC/VraR/RcsB-like_REC"/>
</dbReference>
<gene>
    <name evidence="5" type="ORF">HNR42_000272</name>
</gene>
<dbReference type="Pfam" id="PF00196">
    <property type="entry name" value="GerE"/>
    <property type="match status" value="1"/>
</dbReference>
<dbReference type="SMART" id="SM00448">
    <property type="entry name" value="REC"/>
    <property type="match status" value="1"/>
</dbReference>
<dbReference type="EMBL" id="JACHHG010000001">
    <property type="protein sequence ID" value="MBB6096860.1"/>
    <property type="molecule type" value="Genomic_DNA"/>
</dbReference>
<dbReference type="Gene3D" id="3.40.50.2300">
    <property type="match status" value="1"/>
</dbReference>
<comment type="caution">
    <text evidence="5">The sequence shown here is derived from an EMBL/GenBank/DDBJ whole genome shotgun (WGS) entry which is preliminary data.</text>
</comment>
<dbReference type="PROSITE" id="PS50043">
    <property type="entry name" value="HTH_LUXR_2"/>
    <property type="match status" value="1"/>
</dbReference>
<keyword evidence="6" id="KW-1185">Reference proteome</keyword>
<dbReference type="CDD" id="cd06170">
    <property type="entry name" value="LuxR_C_like"/>
    <property type="match status" value="1"/>
</dbReference>
<dbReference type="Proteomes" id="UP000569951">
    <property type="component" value="Unassembled WGS sequence"/>
</dbReference>